<keyword evidence="2" id="KW-1185">Reference proteome</keyword>
<protein>
    <submittedName>
        <fullName evidence="1">Uncharacterized protein</fullName>
    </submittedName>
</protein>
<reference evidence="1 2" key="1">
    <citation type="submission" date="2018-03" db="EMBL/GenBank/DDBJ databases">
        <title>Genomic Encyclopedia of Archaeal and Bacterial Type Strains, Phase II (KMG-II): from individual species to whole genera.</title>
        <authorList>
            <person name="Goeker M."/>
        </authorList>
    </citation>
    <scope>NUCLEOTIDE SEQUENCE [LARGE SCALE GENOMIC DNA]</scope>
    <source>
        <strain evidence="1 2">DSM 45211</strain>
    </source>
</reference>
<name>A0A2P8EG48_9ACTN</name>
<sequence length="86" mass="9134">MVVRSADSAIDETGGILVAFVGGDEELLDSSRHEFGGVPAEVRNVRQSPIVALMRQEGSVIGEMTEVAPPLVESGRASLDLIRELT</sequence>
<comment type="caution">
    <text evidence="1">The sequence shown here is derived from an EMBL/GenBank/DDBJ whole genome shotgun (WGS) entry which is preliminary data.</text>
</comment>
<evidence type="ECO:0000313" key="1">
    <source>
        <dbReference type="EMBL" id="PSL08445.1"/>
    </source>
</evidence>
<dbReference type="Proteomes" id="UP000243528">
    <property type="component" value="Unassembled WGS sequence"/>
</dbReference>
<gene>
    <name evidence="1" type="ORF">CLV30_101417</name>
</gene>
<accession>A0A2P8EG48</accession>
<evidence type="ECO:0000313" key="2">
    <source>
        <dbReference type="Proteomes" id="UP000243528"/>
    </source>
</evidence>
<proteinExistence type="predicted"/>
<dbReference type="EMBL" id="PYGE01000001">
    <property type="protein sequence ID" value="PSL08445.1"/>
    <property type="molecule type" value="Genomic_DNA"/>
</dbReference>
<dbReference type="AlphaFoldDB" id="A0A2P8EG48"/>
<organism evidence="1 2">
    <name type="scientific">Haloactinopolyspora alba</name>
    <dbReference type="NCBI Taxonomy" id="648780"/>
    <lineage>
        <taxon>Bacteria</taxon>
        <taxon>Bacillati</taxon>
        <taxon>Actinomycetota</taxon>
        <taxon>Actinomycetes</taxon>
        <taxon>Jiangellales</taxon>
        <taxon>Jiangellaceae</taxon>
        <taxon>Haloactinopolyspora</taxon>
    </lineage>
</organism>